<sequence>MKNPEASSEQLPQPEKKRGPKPGTKQNRQPGKERDKPGRKPTIESASDPTLAAEWEHLRVWWATNGGRYSVRHIAKEIEDDPIAIGQLLQGKGRSAASRERLNALRQILGVHYLYTAQE</sequence>
<reference evidence="2 3" key="1">
    <citation type="submission" date="2020-08" db="EMBL/GenBank/DDBJ databases">
        <title>Hymenobacter sp. S2-20-2 genome sequencing.</title>
        <authorList>
            <person name="Jin L."/>
        </authorList>
    </citation>
    <scope>NUCLEOTIDE SEQUENCE [LARGE SCALE GENOMIC DNA]</scope>
    <source>
        <strain evidence="2 3">S2-20-2</strain>
    </source>
</reference>
<feature type="compositionally biased region" description="Basic and acidic residues" evidence="1">
    <location>
        <begin position="30"/>
        <end position="42"/>
    </location>
</feature>
<proteinExistence type="predicted"/>
<organism evidence="2 3">
    <name type="scientific">Hymenobacter sediminicola</name>
    <dbReference type="NCBI Taxonomy" id="2761579"/>
    <lineage>
        <taxon>Bacteria</taxon>
        <taxon>Pseudomonadati</taxon>
        <taxon>Bacteroidota</taxon>
        <taxon>Cytophagia</taxon>
        <taxon>Cytophagales</taxon>
        <taxon>Hymenobacteraceae</taxon>
        <taxon>Hymenobacter</taxon>
    </lineage>
</organism>
<evidence type="ECO:0000313" key="2">
    <source>
        <dbReference type="EMBL" id="QNH62217.1"/>
    </source>
</evidence>
<name>A0A7G7W774_9BACT</name>
<dbReference type="RefSeq" id="WP_185888132.1">
    <property type="nucleotide sequence ID" value="NZ_CP060202.1"/>
</dbReference>
<dbReference type="Proteomes" id="UP000515489">
    <property type="component" value="Chromosome"/>
</dbReference>
<evidence type="ECO:0000256" key="1">
    <source>
        <dbReference type="SAM" id="MobiDB-lite"/>
    </source>
</evidence>
<keyword evidence="3" id="KW-1185">Reference proteome</keyword>
<dbReference type="AlphaFoldDB" id="A0A7G7W774"/>
<gene>
    <name evidence="2" type="ORF">H4317_19110</name>
</gene>
<dbReference type="KEGG" id="hsk:H4317_19110"/>
<evidence type="ECO:0000313" key="3">
    <source>
        <dbReference type="Proteomes" id="UP000515489"/>
    </source>
</evidence>
<dbReference type="EMBL" id="CP060202">
    <property type="protein sequence ID" value="QNH62217.1"/>
    <property type="molecule type" value="Genomic_DNA"/>
</dbReference>
<protein>
    <submittedName>
        <fullName evidence="2">Uncharacterized protein</fullName>
    </submittedName>
</protein>
<accession>A0A7G7W774</accession>
<feature type="region of interest" description="Disordered" evidence="1">
    <location>
        <begin position="1"/>
        <end position="49"/>
    </location>
</feature>
<feature type="compositionally biased region" description="Polar residues" evidence="1">
    <location>
        <begin position="1"/>
        <end position="11"/>
    </location>
</feature>